<evidence type="ECO:0000259" key="2">
    <source>
        <dbReference type="Pfam" id="PF21959"/>
    </source>
</evidence>
<dbReference type="Proteomes" id="UP000226192">
    <property type="component" value="Unassembled WGS sequence"/>
</dbReference>
<evidence type="ECO:0000313" key="3">
    <source>
        <dbReference type="EMBL" id="PHH60087.1"/>
    </source>
</evidence>
<comment type="caution">
    <text evidence="3">The sequence shown here is derived from an EMBL/GenBank/DDBJ whole genome shotgun (WGS) entry which is preliminary data.</text>
</comment>
<sequence length="378" mass="38387">MGAAPPWSSASTTLTSPASSFPSPSPSPDPLPTSLSSLLPAEATGSASAAFICHLLCPWRTRTVTVTQTQAQTQPALTTSVTVTATTTLTPSCSLPASSLTSSSLPATLPTSSSLPSSSLPASSSSSSPPTSSEPPGPHPTLECSIEGYFIQDKKLLKINLSTGAHQVLAFNVGGSGGDINALGYNTLDNYLYGLQGAALVRISADGFVETVATLPGGGSGPGANMGDVDGDGIYHFGASGAAWGQVDLVPGSDTYGKLVANGTADTRSLLSLSDWTSTPYEPGFLYSLALDDGVPTLARWSTSTHEWEVVYDHYIRAGPPFVAFGAIMASSDGALYASENAVGVIVRIKLSDPEDIAAVAGPTATSNSGARCALLPA</sequence>
<name>A0A2C5XUF9_9HYPO</name>
<feature type="compositionally biased region" description="Low complexity" evidence="1">
    <location>
        <begin position="1"/>
        <end position="22"/>
    </location>
</feature>
<reference evidence="3 4" key="1">
    <citation type="submission" date="2017-06" db="EMBL/GenBank/DDBJ databases">
        <title>Ant-infecting Ophiocordyceps genomes reveal a high diversity of potential behavioral manipulation genes and a possible major role for enterotoxins.</title>
        <authorList>
            <person name="De Bekker C."/>
            <person name="Evans H.C."/>
            <person name="Brachmann A."/>
            <person name="Hughes D.P."/>
        </authorList>
    </citation>
    <scope>NUCLEOTIDE SEQUENCE [LARGE SCALE GENOMIC DNA]</scope>
    <source>
        <strain evidence="3 4">Map64</strain>
    </source>
</reference>
<accession>A0A2C5XUF9</accession>
<feature type="region of interest" description="Disordered" evidence="1">
    <location>
        <begin position="1"/>
        <end position="37"/>
    </location>
</feature>
<dbReference type="STRING" id="1399860.A0A2C5XUF9"/>
<protein>
    <recommendedName>
        <fullName evidence="2">DUF6923 domain-containing protein</fullName>
    </recommendedName>
</protein>
<feature type="compositionally biased region" description="Low complexity" evidence="1">
    <location>
        <begin position="106"/>
        <end position="131"/>
    </location>
</feature>
<dbReference type="InterPro" id="IPR054215">
    <property type="entry name" value="DUF6923"/>
</dbReference>
<organism evidence="3 4">
    <name type="scientific">Ophiocordyceps australis</name>
    <dbReference type="NCBI Taxonomy" id="1399860"/>
    <lineage>
        <taxon>Eukaryota</taxon>
        <taxon>Fungi</taxon>
        <taxon>Dikarya</taxon>
        <taxon>Ascomycota</taxon>
        <taxon>Pezizomycotina</taxon>
        <taxon>Sordariomycetes</taxon>
        <taxon>Hypocreomycetidae</taxon>
        <taxon>Hypocreales</taxon>
        <taxon>Ophiocordycipitaceae</taxon>
        <taxon>Ophiocordyceps</taxon>
    </lineage>
</organism>
<keyword evidence="4" id="KW-1185">Reference proteome</keyword>
<evidence type="ECO:0000256" key="1">
    <source>
        <dbReference type="SAM" id="MobiDB-lite"/>
    </source>
</evidence>
<dbReference type="SUPFAM" id="SSF63829">
    <property type="entry name" value="Calcium-dependent phosphotriesterase"/>
    <property type="match status" value="1"/>
</dbReference>
<dbReference type="OrthoDB" id="4405280at2759"/>
<proteinExistence type="predicted"/>
<feature type="region of interest" description="Disordered" evidence="1">
    <location>
        <begin position="106"/>
        <end position="140"/>
    </location>
</feature>
<evidence type="ECO:0000313" key="4">
    <source>
        <dbReference type="Proteomes" id="UP000226192"/>
    </source>
</evidence>
<dbReference type="Pfam" id="PF21959">
    <property type="entry name" value="DUF6923"/>
    <property type="match status" value="1"/>
</dbReference>
<dbReference type="EMBL" id="NJET01000164">
    <property type="protein sequence ID" value="PHH60087.1"/>
    <property type="molecule type" value="Genomic_DNA"/>
</dbReference>
<feature type="domain" description="DUF6923" evidence="2">
    <location>
        <begin position="160"/>
        <end position="374"/>
    </location>
</feature>
<dbReference type="AlphaFoldDB" id="A0A2C5XUF9"/>
<gene>
    <name evidence="3" type="ORF">CDD81_2131</name>
</gene>